<gene>
    <name evidence="2" type="ORF">G5B36_18240</name>
    <name evidence="1" type="ORF">L0N08_15985</name>
</gene>
<dbReference type="RefSeq" id="WP_117562480.1">
    <property type="nucleotide sequence ID" value="NZ_BAABZL010000001.1"/>
</dbReference>
<name>A0AAW5C3W5_9FIRM</name>
<reference evidence="1" key="3">
    <citation type="submission" date="2022-01" db="EMBL/GenBank/DDBJ databases">
        <title>Collection of gut derived symbiotic bacterial strains cultured from healthy donors.</title>
        <authorList>
            <person name="Lin H."/>
            <person name="Kohout C."/>
            <person name="Waligurski E."/>
            <person name="Pamer E.G."/>
        </authorList>
    </citation>
    <scope>NUCLEOTIDE SEQUENCE</scope>
    <source>
        <strain evidence="1">DFI.6.55</strain>
    </source>
</reference>
<dbReference type="CDD" id="cd22231">
    <property type="entry name" value="RHH_NikR_HicB-like"/>
    <property type="match status" value="1"/>
</dbReference>
<dbReference type="AlphaFoldDB" id="A0AAW5C3W5"/>
<dbReference type="Proteomes" id="UP001299608">
    <property type="component" value="Unassembled WGS sequence"/>
</dbReference>
<sequence>MPTEKPRYTIIVDHDLLKQIDDFRFENRFSSRSAATLELIRLGIEQLHKEQKEQKQAAGHDTGHN</sequence>
<comment type="caution">
    <text evidence="1">The sequence shown here is derived from an EMBL/GenBank/DDBJ whole genome shotgun (WGS) entry which is preliminary data.</text>
</comment>
<keyword evidence="3" id="KW-1185">Reference proteome</keyword>
<evidence type="ECO:0000313" key="4">
    <source>
        <dbReference type="Proteomes" id="UP001299608"/>
    </source>
</evidence>
<organism evidence="1 4">
    <name type="scientific">Enterocloster aldenensis</name>
    <dbReference type="NCBI Taxonomy" id="358742"/>
    <lineage>
        <taxon>Bacteria</taxon>
        <taxon>Bacillati</taxon>
        <taxon>Bacillota</taxon>
        <taxon>Clostridia</taxon>
        <taxon>Lachnospirales</taxon>
        <taxon>Lachnospiraceae</taxon>
        <taxon>Enterocloster</taxon>
    </lineage>
</organism>
<evidence type="ECO:0000313" key="2">
    <source>
        <dbReference type="EMBL" id="NSJ50629.1"/>
    </source>
</evidence>
<dbReference type="Proteomes" id="UP000669239">
    <property type="component" value="Unassembled WGS sequence"/>
</dbReference>
<reference evidence="2 3" key="1">
    <citation type="journal article" date="2020" name="Cell Host Microbe">
        <title>Functional and Genomic Variation between Human-Derived Isolates of Lachnospiraceae Reveals Inter- and Intra-Species Diversity.</title>
        <authorList>
            <person name="Sorbara M.T."/>
            <person name="Littmann E.R."/>
            <person name="Fontana E."/>
            <person name="Moody T.U."/>
            <person name="Kohout C.E."/>
            <person name="Gjonbalaj M."/>
            <person name="Eaton V."/>
            <person name="Seok R."/>
            <person name="Leiner I.M."/>
            <person name="Pamer E.G."/>
        </authorList>
    </citation>
    <scope>NUCLEOTIDE SEQUENCE [LARGE SCALE GENOMIC DNA]</scope>
    <source>
        <strain evidence="2 3">MSK.1.17</strain>
    </source>
</reference>
<proteinExistence type="predicted"/>
<protein>
    <submittedName>
        <fullName evidence="1">Ribbon-helix-helix domain-containing protein</fullName>
    </submittedName>
</protein>
<evidence type="ECO:0000313" key="1">
    <source>
        <dbReference type="EMBL" id="MCG4746924.1"/>
    </source>
</evidence>
<dbReference type="GeneID" id="97203804"/>
<dbReference type="EMBL" id="JAKNGE010000019">
    <property type="protein sequence ID" value="MCG4746924.1"/>
    <property type="molecule type" value="Genomic_DNA"/>
</dbReference>
<evidence type="ECO:0000313" key="3">
    <source>
        <dbReference type="Proteomes" id="UP000669239"/>
    </source>
</evidence>
<dbReference type="EMBL" id="JAAITT010000028">
    <property type="protein sequence ID" value="NSJ50629.1"/>
    <property type="molecule type" value="Genomic_DNA"/>
</dbReference>
<reference evidence="2" key="2">
    <citation type="submission" date="2020-02" db="EMBL/GenBank/DDBJ databases">
        <authorList>
            <person name="Littmann E."/>
            <person name="Sorbara M."/>
        </authorList>
    </citation>
    <scope>NUCLEOTIDE SEQUENCE</scope>
    <source>
        <strain evidence="2">MSK.1.17</strain>
    </source>
</reference>
<accession>A0AAW5C3W5</accession>